<reference evidence="1 2" key="1">
    <citation type="submission" date="2012-10" db="EMBL/GenBank/DDBJ databases">
        <title>Genome sequence of the symbiont of the pentatomidae stink bug Halyomorpha halys.</title>
        <authorList>
            <person name="Kobayashi H."/>
            <person name="Fujii-Muramatsu R."/>
            <person name="Takeishi K."/>
            <person name="Noda H."/>
        </authorList>
    </citation>
    <scope>NUCLEOTIDE SEQUENCE [LARGE SCALE GENOMIC DNA]</scope>
</reference>
<dbReference type="KEGG" id="hhs:HHS_01290"/>
<accession>U3U771</accession>
<evidence type="ECO:0000313" key="1">
    <source>
        <dbReference type="EMBL" id="BAO00099.1"/>
    </source>
</evidence>
<dbReference type="eggNOG" id="COG2937">
    <property type="taxonomic scope" value="Bacteria"/>
</dbReference>
<dbReference type="PATRIC" id="fig|1235990.3.peg.131"/>
<dbReference type="EMBL" id="AP012554">
    <property type="protein sequence ID" value="BAO00099.1"/>
    <property type="molecule type" value="Genomic_DNA"/>
</dbReference>
<protein>
    <recommendedName>
        <fullName evidence="3">Glycerol-3-phosphate 1-O-acyltransferase</fullName>
    </recommendedName>
</protein>
<proteinExistence type="predicted"/>
<dbReference type="AlphaFoldDB" id="U3U771"/>
<name>U3U771_9GAMM</name>
<organism evidence="1 2">
    <name type="scientific">Candidatus Pantoea carbekii</name>
    <dbReference type="NCBI Taxonomy" id="1235990"/>
    <lineage>
        <taxon>Bacteria</taxon>
        <taxon>Pseudomonadati</taxon>
        <taxon>Pseudomonadota</taxon>
        <taxon>Gammaproteobacteria</taxon>
        <taxon>Enterobacterales</taxon>
        <taxon>Erwiniaceae</taxon>
        <taxon>Pantoea</taxon>
    </lineage>
</organism>
<keyword evidence="2" id="KW-1185">Reference proteome</keyword>
<gene>
    <name evidence="1" type="ORF">HHS_01290</name>
</gene>
<evidence type="ECO:0000313" key="2">
    <source>
        <dbReference type="Proteomes" id="UP000016900"/>
    </source>
</evidence>
<evidence type="ECO:0008006" key="3">
    <source>
        <dbReference type="Google" id="ProtNLM"/>
    </source>
</evidence>
<sequence>MSSWYQFYYIILNSLFSIYIKNKIIPLHLLPEYNIDLTQPVLYILPYNSKFDLLILQKQCLKYNLPDPLTKLESHNYSLPCYLFIDDSNGIFSHCLSNTQFIKILRDYLDFLYCNPQLDIQIIPVWMIWGRSWNFKIRCESKSSYIFQKIKNFFYFY</sequence>
<dbReference type="Proteomes" id="UP000016900">
    <property type="component" value="Chromosome"/>
</dbReference>